<dbReference type="eggNOG" id="ENOG5032Z57">
    <property type="taxonomic scope" value="Bacteria"/>
</dbReference>
<protein>
    <recommendedName>
        <fullName evidence="1">DUF4180 domain-containing protein</fullName>
    </recommendedName>
</protein>
<comment type="caution">
    <text evidence="2">The sequence shown here is derived from an EMBL/GenBank/DDBJ whole genome shotgun (WGS) entry which is preliminary data.</text>
</comment>
<reference evidence="2 3" key="2">
    <citation type="journal article" date="2015" name="PLoS ONE">
        <title>Whole-Genome Optical Mapping and Finished Genome Sequence of Sphingobacterium deserti sp. nov., a New Species Isolated from the Western Desert of China.</title>
        <authorList>
            <person name="Teng C."/>
            <person name="Zhou Z."/>
            <person name="Molnar I."/>
            <person name="Li X."/>
            <person name="Tang R."/>
            <person name="Chen M."/>
            <person name="Wang L."/>
            <person name="Su S."/>
            <person name="Zhang W."/>
            <person name="Lin M."/>
        </authorList>
    </citation>
    <scope>NUCLEOTIDE SEQUENCE [LARGE SCALE GENOMIC DNA]</scope>
    <source>
        <strain evidence="3">ACCC05744</strain>
    </source>
</reference>
<name>A0A0B8T5E6_9SPHI</name>
<dbReference type="OrthoDB" id="8595425at2"/>
<reference evidence="3" key="1">
    <citation type="submission" date="2014-04" db="EMBL/GenBank/DDBJ databases">
        <title>Whole-Genome optical mapping and complete genome sequence of Sphingobacterium deserti sp. nov., a new spaces isolated from desert in the west of China.</title>
        <authorList>
            <person name="Teng C."/>
            <person name="Zhou Z."/>
            <person name="Li X."/>
            <person name="Chen M."/>
            <person name="Lin M."/>
            <person name="Wang L."/>
            <person name="Su S."/>
            <person name="Zhang C."/>
            <person name="Zhang W."/>
        </authorList>
    </citation>
    <scope>NUCLEOTIDE SEQUENCE [LARGE SCALE GENOMIC DNA]</scope>
    <source>
        <strain evidence="3">ACCC05744</strain>
    </source>
</reference>
<dbReference type="AlphaFoldDB" id="A0A0B8T5E6"/>
<sequence length="119" mass="13585">MNIIEHLVNQKRVAVIASDSLVIHDVESGTDFIGEIYYLGYEGVILKREHLVAEFFDLKTKLAGEILQKFSNYRVKLAIVGNWELITSNSLQDFIRESNSGRLIYFASSTDDALENFRL</sequence>
<dbReference type="Pfam" id="PF13788">
    <property type="entry name" value="DUF4180"/>
    <property type="match status" value="1"/>
</dbReference>
<organism evidence="2 3">
    <name type="scientific">Sphingobacterium deserti</name>
    <dbReference type="NCBI Taxonomy" id="1229276"/>
    <lineage>
        <taxon>Bacteria</taxon>
        <taxon>Pseudomonadati</taxon>
        <taxon>Bacteroidota</taxon>
        <taxon>Sphingobacteriia</taxon>
        <taxon>Sphingobacteriales</taxon>
        <taxon>Sphingobacteriaceae</taxon>
        <taxon>Sphingobacterium</taxon>
    </lineage>
</organism>
<keyword evidence="3" id="KW-1185">Reference proteome</keyword>
<evidence type="ECO:0000313" key="3">
    <source>
        <dbReference type="Proteomes" id="UP000031802"/>
    </source>
</evidence>
<dbReference type="RefSeq" id="WP_037495011.1">
    <property type="nucleotide sequence ID" value="NZ_JJMU01000008.1"/>
</dbReference>
<accession>A0A0B8T5E6</accession>
<dbReference type="InterPro" id="IPR025438">
    <property type="entry name" value="DUF4180"/>
</dbReference>
<dbReference type="PATRIC" id="fig|1229276.3.peg.537"/>
<evidence type="ECO:0000313" key="2">
    <source>
        <dbReference type="EMBL" id="KGE15738.1"/>
    </source>
</evidence>
<dbReference type="STRING" id="1229276.DI53_0516"/>
<dbReference type="EMBL" id="JJMU01000008">
    <property type="protein sequence ID" value="KGE15738.1"/>
    <property type="molecule type" value="Genomic_DNA"/>
</dbReference>
<feature type="domain" description="DUF4180" evidence="1">
    <location>
        <begin position="9"/>
        <end position="115"/>
    </location>
</feature>
<dbReference type="Proteomes" id="UP000031802">
    <property type="component" value="Unassembled WGS sequence"/>
</dbReference>
<gene>
    <name evidence="2" type="ORF">DI53_0516</name>
</gene>
<evidence type="ECO:0000259" key="1">
    <source>
        <dbReference type="Pfam" id="PF13788"/>
    </source>
</evidence>
<proteinExistence type="predicted"/>